<dbReference type="OrthoDB" id="9157176at2"/>
<name>A0A1W6YIQ6_9BORD</name>
<reference evidence="6 7" key="1">
    <citation type="submission" date="2017-05" db="EMBL/GenBank/DDBJ databases">
        <title>Complete and WGS of Bordetella genogroups.</title>
        <authorList>
            <person name="Spilker T."/>
            <person name="LiPuma J."/>
        </authorList>
    </citation>
    <scope>NUCLEOTIDE SEQUENCE [LARGE SCALE GENOMIC DNA]</scope>
    <source>
        <strain evidence="6 7">AU19157</strain>
    </source>
</reference>
<dbReference type="SUPFAM" id="SSF53850">
    <property type="entry name" value="Periplasmic binding protein-like II"/>
    <property type="match status" value="1"/>
</dbReference>
<dbReference type="Gene3D" id="1.10.10.10">
    <property type="entry name" value="Winged helix-like DNA-binding domain superfamily/Winged helix DNA-binding domain"/>
    <property type="match status" value="1"/>
</dbReference>
<dbReference type="STRING" id="1416806.CAL12_06075"/>
<dbReference type="Gene3D" id="3.40.190.10">
    <property type="entry name" value="Periplasmic binding protein-like II"/>
    <property type="match status" value="2"/>
</dbReference>
<gene>
    <name evidence="6" type="ORF">CAL12_06075</name>
</gene>
<evidence type="ECO:0000259" key="5">
    <source>
        <dbReference type="PROSITE" id="PS50931"/>
    </source>
</evidence>
<dbReference type="Pfam" id="PF00126">
    <property type="entry name" value="HTH_1"/>
    <property type="match status" value="1"/>
</dbReference>
<dbReference type="GO" id="GO:0003700">
    <property type="term" value="F:DNA-binding transcription factor activity"/>
    <property type="evidence" value="ECO:0007669"/>
    <property type="project" value="InterPro"/>
</dbReference>
<evidence type="ECO:0000256" key="3">
    <source>
        <dbReference type="ARBA" id="ARBA00023125"/>
    </source>
</evidence>
<sequence>MELRHLRSFVVAARALHFGKAAEELGVSSSTLTLQIQELERALQARLFDRTKRSVALTQAGVAFLAETLAVLDRFDRAVNVGRRAGRGQLGRIALGYVGSAAFSGVLQHQMQRFRADWPDVTLHARELPMDQVAACIDAGTVDIGFVRLPVPLPAGIASHVLVRDGFCLALPSGHRLAGSGGRRHGPAVKARDLADEDFIVPEQDLGLREVARRGRFTPRIGAVPGSLLAVVTHVSLGVGVAVLPSIVKDVLALPNVVFRQVAGADIPSTIAAIYRRHERTPTVRHFIGQILQTEPVVASPFPLA</sequence>
<dbReference type="Pfam" id="PF03466">
    <property type="entry name" value="LysR_substrate"/>
    <property type="match status" value="1"/>
</dbReference>
<keyword evidence="7" id="KW-1185">Reference proteome</keyword>
<dbReference type="PROSITE" id="PS50931">
    <property type="entry name" value="HTH_LYSR"/>
    <property type="match status" value="1"/>
</dbReference>
<keyword evidence="4" id="KW-0804">Transcription</keyword>
<evidence type="ECO:0000256" key="2">
    <source>
        <dbReference type="ARBA" id="ARBA00023015"/>
    </source>
</evidence>
<dbReference type="AlphaFoldDB" id="A0A1W6YIQ6"/>
<comment type="similarity">
    <text evidence="1">Belongs to the LysR transcriptional regulatory family.</text>
</comment>
<accession>A0A1W6YIQ6</accession>
<dbReference type="FunFam" id="1.10.10.10:FF:000001">
    <property type="entry name" value="LysR family transcriptional regulator"/>
    <property type="match status" value="1"/>
</dbReference>
<keyword evidence="3" id="KW-0238">DNA-binding</keyword>
<proteinExistence type="inferred from homology"/>
<organism evidence="6 7">
    <name type="scientific">Bordetella genomosp. 8</name>
    <dbReference type="NCBI Taxonomy" id="1416806"/>
    <lineage>
        <taxon>Bacteria</taxon>
        <taxon>Pseudomonadati</taxon>
        <taxon>Pseudomonadota</taxon>
        <taxon>Betaproteobacteria</taxon>
        <taxon>Burkholderiales</taxon>
        <taxon>Alcaligenaceae</taxon>
        <taxon>Bordetella</taxon>
    </lineage>
</organism>
<dbReference type="Proteomes" id="UP000194151">
    <property type="component" value="Chromosome"/>
</dbReference>
<evidence type="ECO:0000313" key="6">
    <source>
        <dbReference type="EMBL" id="ARP80443.1"/>
    </source>
</evidence>
<dbReference type="CDD" id="cd08414">
    <property type="entry name" value="PBP2_LTTR_aromatics_like"/>
    <property type="match status" value="1"/>
</dbReference>
<dbReference type="GO" id="GO:0032993">
    <property type="term" value="C:protein-DNA complex"/>
    <property type="evidence" value="ECO:0007669"/>
    <property type="project" value="TreeGrafter"/>
</dbReference>
<dbReference type="PANTHER" id="PTHR30346:SF17">
    <property type="entry name" value="LYSR FAMILY TRANSCRIPTIONAL REGULATOR"/>
    <property type="match status" value="1"/>
</dbReference>
<dbReference type="SUPFAM" id="SSF46785">
    <property type="entry name" value="Winged helix' DNA-binding domain"/>
    <property type="match status" value="1"/>
</dbReference>
<dbReference type="InterPro" id="IPR036388">
    <property type="entry name" value="WH-like_DNA-bd_sf"/>
</dbReference>
<dbReference type="InterPro" id="IPR036390">
    <property type="entry name" value="WH_DNA-bd_sf"/>
</dbReference>
<dbReference type="RefSeq" id="WP_086063673.1">
    <property type="nucleotide sequence ID" value="NZ_CP021108.1"/>
</dbReference>
<feature type="domain" description="HTH lysR-type" evidence="5">
    <location>
        <begin position="1"/>
        <end position="58"/>
    </location>
</feature>
<evidence type="ECO:0000256" key="1">
    <source>
        <dbReference type="ARBA" id="ARBA00009437"/>
    </source>
</evidence>
<evidence type="ECO:0000313" key="7">
    <source>
        <dbReference type="Proteomes" id="UP000194151"/>
    </source>
</evidence>
<dbReference type="InterPro" id="IPR005119">
    <property type="entry name" value="LysR_subst-bd"/>
</dbReference>
<dbReference type="KEGG" id="bgv:CAL12_06075"/>
<dbReference type="InterPro" id="IPR000847">
    <property type="entry name" value="LysR_HTH_N"/>
</dbReference>
<dbReference type="PANTHER" id="PTHR30346">
    <property type="entry name" value="TRANSCRIPTIONAL DUAL REGULATOR HCAR-RELATED"/>
    <property type="match status" value="1"/>
</dbReference>
<keyword evidence="2" id="KW-0805">Transcription regulation</keyword>
<evidence type="ECO:0000256" key="4">
    <source>
        <dbReference type="ARBA" id="ARBA00023163"/>
    </source>
</evidence>
<dbReference type="EMBL" id="CP021108">
    <property type="protein sequence ID" value="ARP80443.1"/>
    <property type="molecule type" value="Genomic_DNA"/>
</dbReference>
<dbReference type="GO" id="GO:0003677">
    <property type="term" value="F:DNA binding"/>
    <property type="evidence" value="ECO:0007669"/>
    <property type="project" value="UniProtKB-KW"/>
</dbReference>
<protein>
    <submittedName>
        <fullName evidence="6">LysR family transcriptional regulator</fullName>
    </submittedName>
</protein>